<evidence type="ECO:0000256" key="4">
    <source>
        <dbReference type="ARBA" id="ARBA00022723"/>
    </source>
</evidence>
<feature type="binding site" evidence="6">
    <location>
        <position position="168"/>
    </location>
    <ligand>
        <name>a divalent metal cation</name>
        <dbReference type="ChEBI" id="CHEBI:60240"/>
        <label>2</label>
        <note>catalytic</note>
    </ligand>
</feature>
<evidence type="ECO:0000256" key="2">
    <source>
        <dbReference type="ARBA" id="ARBA00022438"/>
    </source>
</evidence>
<feature type="domain" description="Peptidase M24" evidence="8">
    <location>
        <begin position="12"/>
        <end position="239"/>
    </location>
</feature>
<evidence type="ECO:0000256" key="7">
    <source>
        <dbReference type="RuleBase" id="RU003653"/>
    </source>
</evidence>
<dbReference type="GO" id="GO:0006508">
    <property type="term" value="P:proteolysis"/>
    <property type="evidence" value="ECO:0007669"/>
    <property type="project" value="UniProtKB-KW"/>
</dbReference>
<dbReference type="Pfam" id="PF00557">
    <property type="entry name" value="Peptidase_M24"/>
    <property type="match status" value="1"/>
</dbReference>
<dbReference type="AlphaFoldDB" id="A0A9E2BFQ6"/>
<evidence type="ECO:0000256" key="5">
    <source>
        <dbReference type="ARBA" id="ARBA00022801"/>
    </source>
</evidence>
<accession>A0A9E2BFQ6</accession>
<gene>
    <name evidence="6 9" type="primary">map</name>
    <name evidence="9" type="ORF">DDT42_00522</name>
</gene>
<dbReference type="PANTHER" id="PTHR43330:SF27">
    <property type="entry name" value="METHIONINE AMINOPEPTIDASE"/>
    <property type="match status" value="1"/>
</dbReference>
<dbReference type="SUPFAM" id="SSF55920">
    <property type="entry name" value="Creatinase/aminopeptidase"/>
    <property type="match status" value="1"/>
</dbReference>
<comment type="caution">
    <text evidence="9">The sequence shown here is derived from an EMBL/GenBank/DDBJ whole genome shotgun (WGS) entry which is preliminary data.</text>
</comment>
<dbReference type="PANTHER" id="PTHR43330">
    <property type="entry name" value="METHIONINE AMINOPEPTIDASE"/>
    <property type="match status" value="1"/>
</dbReference>
<dbReference type="GO" id="GO:0004239">
    <property type="term" value="F:initiator methionyl aminopeptidase activity"/>
    <property type="evidence" value="ECO:0007669"/>
    <property type="project" value="UniProtKB-UniRule"/>
</dbReference>
<dbReference type="GO" id="GO:0046872">
    <property type="term" value="F:metal ion binding"/>
    <property type="evidence" value="ECO:0007669"/>
    <property type="project" value="UniProtKB-UniRule"/>
</dbReference>
<comment type="subunit">
    <text evidence="6">Monomer.</text>
</comment>
<feature type="binding site" evidence="6">
    <location>
        <position position="232"/>
    </location>
    <ligand>
        <name>a divalent metal cation</name>
        <dbReference type="ChEBI" id="CHEBI:60240"/>
        <label>2</label>
        <note>catalytic</note>
    </ligand>
</feature>
<feature type="binding site" evidence="6">
    <location>
        <position position="94"/>
    </location>
    <ligand>
        <name>a divalent metal cation</name>
        <dbReference type="ChEBI" id="CHEBI:60240"/>
        <label>1</label>
    </ligand>
</feature>
<proteinExistence type="inferred from homology"/>
<dbReference type="InterPro" id="IPR002467">
    <property type="entry name" value="Pept_M24A_MAP1"/>
</dbReference>
<feature type="binding site" evidence="6">
    <location>
        <position position="232"/>
    </location>
    <ligand>
        <name>a divalent metal cation</name>
        <dbReference type="ChEBI" id="CHEBI:60240"/>
        <label>1</label>
    </ligand>
</feature>
<evidence type="ECO:0000256" key="6">
    <source>
        <dbReference type="HAMAP-Rule" id="MF_01974"/>
    </source>
</evidence>
<dbReference type="GO" id="GO:0070006">
    <property type="term" value="F:metalloaminopeptidase activity"/>
    <property type="evidence" value="ECO:0007669"/>
    <property type="project" value="UniProtKB-UniRule"/>
</dbReference>
<dbReference type="NCBIfam" id="TIGR00500">
    <property type="entry name" value="met_pdase_I"/>
    <property type="match status" value="1"/>
</dbReference>
<evidence type="ECO:0000256" key="3">
    <source>
        <dbReference type="ARBA" id="ARBA00022670"/>
    </source>
</evidence>
<dbReference type="InterPro" id="IPR001714">
    <property type="entry name" value="Pept_M24_MAP"/>
</dbReference>
<dbReference type="PROSITE" id="PS00680">
    <property type="entry name" value="MAP_1"/>
    <property type="match status" value="1"/>
</dbReference>
<dbReference type="EC" id="3.4.11.18" evidence="6 7"/>
<evidence type="ECO:0000259" key="8">
    <source>
        <dbReference type="Pfam" id="PF00557"/>
    </source>
</evidence>
<dbReference type="InterPro" id="IPR000994">
    <property type="entry name" value="Pept_M24"/>
</dbReference>
<keyword evidence="5 6" id="KW-0378">Hydrolase</keyword>
<dbReference type="EMBL" id="QLTW01000016">
    <property type="protein sequence ID" value="MBT9144677.1"/>
    <property type="molecule type" value="Genomic_DNA"/>
</dbReference>
<dbReference type="CDD" id="cd01086">
    <property type="entry name" value="MetAP1"/>
    <property type="match status" value="1"/>
</dbReference>
<keyword evidence="4 6" id="KW-0479">Metal-binding</keyword>
<evidence type="ECO:0000313" key="9">
    <source>
        <dbReference type="EMBL" id="MBT9144677.1"/>
    </source>
</evidence>
<comment type="catalytic activity">
    <reaction evidence="6 7">
        <text>Release of N-terminal amino acids, preferentially methionine, from peptides and arylamides.</text>
        <dbReference type="EC" id="3.4.11.18"/>
    </reaction>
</comment>
<sequence>MVSIKSDEEIRLMKEAGRMVAVVLNELKQFTQEGMATQELDEKARRLIKSFGGKPAFLGYRGYPYAICVSLNSEVVHGFPSERSIMEGDIVSLDLGVEYDGFLADAAVTFSIGKVDPENQRLIKITEEALYIGLAQAKEGNYIGQIGSSIEEHVIKAGFSVVREFVGHGIGKNLHEGPSIPNYSLPITTPLLKKGMTLAIEPMVAYGKGDIYITSNGWTAKTKDGSMAAHFEHTVLVTPRGGEVITSI</sequence>
<feature type="binding site" evidence="6">
    <location>
        <position position="77"/>
    </location>
    <ligand>
        <name>substrate</name>
    </ligand>
</feature>
<keyword evidence="2 6" id="KW-0031">Aminopeptidase</keyword>
<dbReference type="PRINTS" id="PR00599">
    <property type="entry name" value="MAPEPTIDASE"/>
</dbReference>
<organism evidence="9 10">
    <name type="scientific">Psychracetigena formicireducens</name>
    <dbReference type="NCBI Taxonomy" id="2986056"/>
    <lineage>
        <taxon>Bacteria</taxon>
        <taxon>Bacillati</taxon>
        <taxon>Candidatus Lithacetigenota</taxon>
        <taxon>Candidatus Psychracetigena</taxon>
    </lineage>
</organism>
<evidence type="ECO:0000313" key="10">
    <source>
        <dbReference type="Proteomes" id="UP000811545"/>
    </source>
</evidence>
<dbReference type="Gene3D" id="3.90.230.10">
    <property type="entry name" value="Creatinase/methionine aminopeptidase superfamily"/>
    <property type="match status" value="1"/>
</dbReference>
<protein>
    <recommendedName>
        <fullName evidence="6 7">Methionine aminopeptidase</fullName>
        <shortName evidence="6">MAP</shortName>
        <shortName evidence="6">MetAP</shortName>
        <ecNumber evidence="6 7">3.4.11.18</ecNumber>
    </recommendedName>
    <alternativeName>
        <fullName evidence="6">Peptidase M</fullName>
    </alternativeName>
</protein>
<feature type="binding site" evidence="6">
    <location>
        <position position="175"/>
    </location>
    <ligand>
        <name>substrate</name>
    </ligand>
</feature>
<comment type="function">
    <text evidence="1 6">Removes the N-terminal methionine from nascent proteins. The N-terminal methionine is often cleaved when the second residue in the primary sequence is small and uncharged (Met-Ala-, Cys, Gly, Pro, Ser, Thr, or Val). Requires deformylation of the N(alpha)-formylated initiator methionine before it can be hydrolyzed.</text>
</comment>
<comment type="similarity">
    <text evidence="6">Belongs to the peptidase M24A family. Methionine aminopeptidase type 1 subfamily.</text>
</comment>
<dbReference type="GO" id="GO:0005829">
    <property type="term" value="C:cytosol"/>
    <property type="evidence" value="ECO:0007669"/>
    <property type="project" value="TreeGrafter"/>
</dbReference>
<evidence type="ECO:0000256" key="1">
    <source>
        <dbReference type="ARBA" id="ARBA00002521"/>
    </source>
</evidence>
<reference evidence="9 10" key="1">
    <citation type="journal article" date="2021" name="bioRxiv">
        <title>Unique metabolic strategies in Hadean analogues reveal hints for primordial physiology.</title>
        <authorList>
            <person name="Nobu M.K."/>
            <person name="Nakai R."/>
            <person name="Tamazawa S."/>
            <person name="Mori H."/>
            <person name="Toyoda A."/>
            <person name="Ijiri A."/>
            <person name="Suzuki S."/>
            <person name="Kurokawa K."/>
            <person name="Kamagata Y."/>
            <person name="Tamaki H."/>
        </authorList>
    </citation>
    <scope>NUCLEOTIDE SEQUENCE [LARGE SCALE GENOMIC DNA]</scope>
    <source>
        <strain evidence="9">BS525</strain>
    </source>
</reference>
<name>A0A9E2BFQ6_PSYF1</name>
<keyword evidence="3 6" id="KW-0645">Protease</keyword>
<feature type="binding site" evidence="6">
    <location>
        <position position="105"/>
    </location>
    <ligand>
        <name>a divalent metal cation</name>
        <dbReference type="ChEBI" id="CHEBI:60240"/>
        <label>2</label>
        <note>catalytic</note>
    </ligand>
</feature>
<dbReference type="HAMAP" id="MF_01974">
    <property type="entry name" value="MetAP_1"/>
    <property type="match status" value="1"/>
</dbReference>
<comment type="cofactor">
    <cofactor evidence="6">
        <name>Co(2+)</name>
        <dbReference type="ChEBI" id="CHEBI:48828"/>
    </cofactor>
    <cofactor evidence="6">
        <name>Zn(2+)</name>
        <dbReference type="ChEBI" id="CHEBI:29105"/>
    </cofactor>
    <cofactor evidence="6">
        <name>Mn(2+)</name>
        <dbReference type="ChEBI" id="CHEBI:29035"/>
    </cofactor>
    <cofactor evidence="6">
        <name>Fe(2+)</name>
        <dbReference type="ChEBI" id="CHEBI:29033"/>
    </cofactor>
    <text evidence="6">Binds 2 divalent metal cations per subunit. Has a high-affinity and a low affinity metal-binding site. The true nature of the physiological cofactor is under debate. The enzyme is active with cobalt, zinc, manganese or divalent iron ions. Most likely, methionine aminopeptidases function as mononuclear Fe(2+)-metalloproteases under physiological conditions, and the catalytically relevant metal-binding site has been assigned to the histidine-containing high-affinity site.</text>
</comment>
<feature type="binding site" evidence="6">
    <location>
        <position position="105"/>
    </location>
    <ligand>
        <name>a divalent metal cation</name>
        <dbReference type="ChEBI" id="CHEBI:60240"/>
        <label>1</label>
    </ligand>
</feature>
<feature type="binding site" evidence="6">
    <location>
        <position position="201"/>
    </location>
    <ligand>
        <name>a divalent metal cation</name>
        <dbReference type="ChEBI" id="CHEBI:60240"/>
        <label>2</label>
        <note>catalytic</note>
    </ligand>
</feature>
<dbReference type="Proteomes" id="UP000811545">
    <property type="component" value="Unassembled WGS sequence"/>
</dbReference>
<dbReference type="InterPro" id="IPR036005">
    <property type="entry name" value="Creatinase/aminopeptidase-like"/>
</dbReference>